<proteinExistence type="predicted"/>
<sequence length="145" mass="15623">MVERHQDAVGGQGRTRDRLEPGARHGGLVQVVQHGGQGRQRGQMRALDRGDDGGLGGHQGKGCIPAGRVQCGGDNSGMQKSMLLGEPFCPVEVDVNRACRQQAKAGIQRFHDSLACKTLLYPLCIGRIPGLEPRNHHAHSKLTFT</sequence>
<feature type="compositionally biased region" description="Basic and acidic residues" evidence="1">
    <location>
        <begin position="14"/>
        <end position="23"/>
    </location>
</feature>
<protein>
    <submittedName>
        <fullName evidence="2">Uncharacterized protein</fullName>
    </submittedName>
</protein>
<dbReference type="AlphaFoldDB" id="A0A645JHF6"/>
<feature type="region of interest" description="Disordered" evidence="1">
    <location>
        <begin position="1"/>
        <end position="59"/>
    </location>
</feature>
<comment type="caution">
    <text evidence="2">The sequence shown here is derived from an EMBL/GenBank/DDBJ whole genome shotgun (WGS) entry which is preliminary data.</text>
</comment>
<accession>A0A645JHF6</accession>
<gene>
    <name evidence="2" type="ORF">SDC9_206751</name>
</gene>
<evidence type="ECO:0000313" key="2">
    <source>
        <dbReference type="EMBL" id="MPN59033.1"/>
    </source>
</evidence>
<evidence type="ECO:0000256" key="1">
    <source>
        <dbReference type="SAM" id="MobiDB-lite"/>
    </source>
</evidence>
<name>A0A645JHF6_9ZZZZ</name>
<dbReference type="EMBL" id="VSSQ01132532">
    <property type="protein sequence ID" value="MPN59033.1"/>
    <property type="molecule type" value="Genomic_DNA"/>
</dbReference>
<organism evidence="2">
    <name type="scientific">bioreactor metagenome</name>
    <dbReference type="NCBI Taxonomy" id="1076179"/>
    <lineage>
        <taxon>unclassified sequences</taxon>
        <taxon>metagenomes</taxon>
        <taxon>ecological metagenomes</taxon>
    </lineage>
</organism>
<reference evidence="2" key="1">
    <citation type="submission" date="2019-08" db="EMBL/GenBank/DDBJ databases">
        <authorList>
            <person name="Kucharzyk K."/>
            <person name="Murdoch R.W."/>
            <person name="Higgins S."/>
            <person name="Loffler F."/>
        </authorList>
    </citation>
    <scope>NUCLEOTIDE SEQUENCE</scope>
</reference>